<accession>A0A8B8G1I3</accession>
<evidence type="ECO:0000313" key="4">
    <source>
        <dbReference type="RefSeq" id="XP_025416857.1"/>
    </source>
</evidence>
<evidence type="ECO:0000256" key="2">
    <source>
        <dbReference type="SAM" id="SignalP"/>
    </source>
</evidence>
<feature type="signal peptide" evidence="2">
    <location>
        <begin position="1"/>
        <end position="21"/>
    </location>
</feature>
<sequence length="1548" mass="175637">MTVNLSFVIIISILSIFPARSTDEIYVSPFIYDVQNNIDTVICIKGLVSTMDMIKKVSCNVMDLDSRIVINTNLNLSNTLTVLAHFETPTLLGAFKIQCSTFGSFINFDGNFILVNSLHLIVGNVEPSTIKLGESVSFKLEIFNLTEPVPLMCHITDGEDYIVLPTNSINGNKLSTWVICPEYKLSRATEYQITVVYSIDAINAMLSSNNFKVVTVQANYPKVVKSGFTKDLRTIWFQFDQNVEGPNSCNDIFTPNTSTQIGYDAVCWFSSAYLTVLLGNIKTVKDNKLTIQFSSNNNIRSYRSWPKLSSSMLNNEIIIPIVSSEVTSPVYWLYGPRQFCNTHHEDILETSQFNRLPVYNCTGSQTIFVSTSGSLMLKYSSILSFNDLSDSAHVSIDESLQHASLVRNSVRSLVIMMNRQDFTAGVCLNSVLMLPYVEYTLEVSGTNILNQTGPKSHLMFKLIETNGVKSQLKLQIMASPTSTIGSEAVFETVLYPTCGEPTEDSYNNLQFSWYLITDDIKNTIIGVNGPVLILDTKRFGRSKNYTIGCELYDEIVTPETQRTALAKDEIQFGIKPFDAKTVIVPQQIVVPFGRSIHLQTKHQNYVTMGDVQYKWLCKTTNGDDCLMVGNYPALKEAMDDKSFTTSSELIIRELTLQPGRYYFVVQISLSGIPVDSAVSVVVVSYEHGPHIMFYWPIQNFNPSTPFPPGSSFLLAASVSYLTADCITSWTTSSDSGYNYLTSKQMGGKNKVVREFTQGRNETFSHDVRLVVTLPNKTEQNTDFLLKLNAHCASIKHSMYGVVPISLVAPPRIFKFEVTPTEGIGLLTKFKFYTNNAYDTKLNHPIRYSFGFYVPTLTSLPIYFYSSTFRLQTESILPSVKLGTSKVKTVLKACNRYESCSITEGPEIYIHSPTQVVDADAAYFIKKYRQLLMKQMLTESEAYKIIFMTTLKIFKTELYEKTAQKLFNVISTHINKDILESISYGKEYIPIGLALLDSITRTFFVLPKFNNIIMSQSLISLRDRIYTKLLVYDNDKLMSSTEMNNIEYIIKNVNSYSPNIYSSTKFNTEIVKLFLQISEIVILNQADESDGLNEKKKLIDNVENYAKHVCLTLSEQQEIYVGSLVGSFSARQVNNVDLIEASVDIPTCNSDFHKKCIKQKSKIMIDKNLFISHRNDFPLCFMSFHFYDDFFTQVYGNNGQFLKRHSGLYGFHIMKMNNKAKSNYENVVSSPSNILNIIEIPLQSSTDTQIECRYWNGILGWTKEGCKLLGVTTKYFSKFANCECPAFKYYGIFSLDVTNIPLDSSISDSNHNVMVYDHNKIKYLNNASKTTRFLSDVYVAFKINGNPADFYDQNLSDLENSLSRQLTEKMPSLSLIMKELKIIMSEPMYISMHLMQNLNISTDESIQDLVKKLANGSLILYDLHRYRLYVPEQPLRIMQPRNTEFDSVGKNIALFFAIFVAFLACFVFGSIILKRHQLLTDISDVQQNLKKDDSIKRPRYKKLESTELIEQNANSEQRFRHFNSNVELSDSGITLHSDRTQINLLQQLH</sequence>
<feature type="chain" id="PRO_5034925130" evidence="2">
    <location>
        <begin position="22"/>
        <end position="1548"/>
    </location>
</feature>
<keyword evidence="1" id="KW-1133">Transmembrane helix</keyword>
<gene>
    <name evidence="4" type="primary">LOC112688052</name>
</gene>
<organism evidence="3 4">
    <name type="scientific">Sipha flava</name>
    <name type="common">yellow sugarcane aphid</name>
    <dbReference type="NCBI Taxonomy" id="143950"/>
    <lineage>
        <taxon>Eukaryota</taxon>
        <taxon>Metazoa</taxon>
        <taxon>Ecdysozoa</taxon>
        <taxon>Arthropoda</taxon>
        <taxon>Hexapoda</taxon>
        <taxon>Insecta</taxon>
        <taxon>Pterygota</taxon>
        <taxon>Neoptera</taxon>
        <taxon>Paraneoptera</taxon>
        <taxon>Hemiptera</taxon>
        <taxon>Sternorrhyncha</taxon>
        <taxon>Aphidomorpha</taxon>
        <taxon>Aphidoidea</taxon>
        <taxon>Aphididae</taxon>
        <taxon>Sipha</taxon>
    </lineage>
</organism>
<keyword evidence="1" id="KW-0812">Transmembrane</keyword>
<evidence type="ECO:0000256" key="1">
    <source>
        <dbReference type="SAM" id="Phobius"/>
    </source>
</evidence>
<keyword evidence="1" id="KW-0472">Membrane</keyword>
<name>A0A8B8G1I3_9HEMI</name>
<dbReference type="GeneID" id="112688052"/>
<dbReference type="Proteomes" id="UP000694846">
    <property type="component" value="Unplaced"/>
</dbReference>
<feature type="transmembrane region" description="Helical" evidence="1">
    <location>
        <begin position="1451"/>
        <end position="1472"/>
    </location>
</feature>
<reference evidence="4" key="1">
    <citation type="submission" date="2025-08" db="UniProtKB">
        <authorList>
            <consortium name="RefSeq"/>
        </authorList>
    </citation>
    <scope>IDENTIFICATION</scope>
    <source>
        <tissue evidence="4">Whole body</tissue>
    </source>
</reference>
<keyword evidence="3" id="KW-1185">Reference proteome</keyword>
<proteinExistence type="predicted"/>
<dbReference type="RefSeq" id="XP_025416857.1">
    <property type="nucleotide sequence ID" value="XM_025561072.1"/>
</dbReference>
<dbReference type="OrthoDB" id="6584625at2759"/>
<evidence type="ECO:0000313" key="3">
    <source>
        <dbReference type="Proteomes" id="UP000694846"/>
    </source>
</evidence>
<keyword evidence="2" id="KW-0732">Signal</keyword>
<protein>
    <submittedName>
        <fullName evidence="4">Uncharacterized protein LOC112688052</fullName>
    </submittedName>
</protein>